<dbReference type="Proteomes" id="UP000812287">
    <property type="component" value="Unassembled WGS sequence"/>
</dbReference>
<keyword evidence="2" id="KW-1185">Reference proteome</keyword>
<comment type="caution">
    <text evidence="1">The sequence shown here is derived from an EMBL/GenBank/DDBJ whole genome shotgun (WGS) entry which is preliminary data.</text>
</comment>
<dbReference type="AlphaFoldDB" id="A0A9P7VND7"/>
<dbReference type="RefSeq" id="XP_043037020.1">
    <property type="nucleotide sequence ID" value="XM_043178368.1"/>
</dbReference>
<dbReference type="EMBL" id="MU250545">
    <property type="protein sequence ID" value="KAG7443520.1"/>
    <property type="molecule type" value="Genomic_DNA"/>
</dbReference>
<dbReference type="Gene3D" id="1.20.1280.170">
    <property type="entry name" value="Exocyst complex component Exo70"/>
    <property type="match status" value="2"/>
</dbReference>
<organism evidence="1 2">
    <name type="scientific">Guyanagaster necrorhizus</name>
    <dbReference type="NCBI Taxonomy" id="856835"/>
    <lineage>
        <taxon>Eukaryota</taxon>
        <taxon>Fungi</taxon>
        <taxon>Dikarya</taxon>
        <taxon>Basidiomycota</taxon>
        <taxon>Agaricomycotina</taxon>
        <taxon>Agaricomycetes</taxon>
        <taxon>Agaricomycetidae</taxon>
        <taxon>Agaricales</taxon>
        <taxon>Marasmiineae</taxon>
        <taxon>Physalacriaceae</taxon>
        <taxon>Guyanagaster</taxon>
    </lineage>
</organism>
<gene>
    <name evidence="1" type="ORF">BT62DRAFT_1034465</name>
</gene>
<evidence type="ECO:0000313" key="2">
    <source>
        <dbReference type="Proteomes" id="UP000812287"/>
    </source>
</evidence>
<reference evidence="1" key="1">
    <citation type="submission" date="2020-11" db="EMBL/GenBank/DDBJ databases">
        <title>Adaptations for nitrogen fixation in a non-lichenized fungal sporocarp promotes dispersal by wood-feeding termites.</title>
        <authorList>
            <consortium name="DOE Joint Genome Institute"/>
            <person name="Koch R.A."/>
            <person name="Yoon G."/>
            <person name="Arayal U."/>
            <person name="Lail K."/>
            <person name="Amirebrahimi M."/>
            <person name="Labutti K."/>
            <person name="Lipzen A."/>
            <person name="Riley R."/>
            <person name="Barry K."/>
            <person name="Henrissat B."/>
            <person name="Grigoriev I.V."/>
            <person name="Herr J.R."/>
            <person name="Aime M.C."/>
        </authorList>
    </citation>
    <scope>NUCLEOTIDE SEQUENCE</scope>
    <source>
        <strain evidence="1">MCA 3950</strain>
    </source>
</reference>
<proteinExistence type="predicted"/>
<dbReference type="OrthoDB" id="2833459at2759"/>
<protein>
    <submittedName>
        <fullName evidence="1">Uncharacterized protein</fullName>
    </submittedName>
</protein>
<dbReference type="SUPFAM" id="SSF74788">
    <property type="entry name" value="Cullin repeat-like"/>
    <property type="match status" value="1"/>
</dbReference>
<dbReference type="InterPro" id="IPR016159">
    <property type="entry name" value="Cullin_repeat-like_dom_sf"/>
</dbReference>
<dbReference type="GeneID" id="66100658"/>
<sequence length="1098" mass="123352">MYYWKMFLRIASKKPTKALGENSITYIKQAPVQTTGWKCFQGLMLVCSPEVEQDTLFGGKINTKQQNEVVLAHTFRVFHGGTTSRRKGCGKVWIATWKILALSMKHFSDFGIKNASRKLNSIPGQVTAVTIISYLRILRSSHVPEHQAYEGPLALGPKGQDIDTSESKQLSLAYCVHIVAFLSEVTAASRIYTALAICLLFVVAWSNPKAMAPAVFFSAYLTLGKGQSLSCRDLYSDIQLSPTKLCALAHSDQRAFASPQADGEGSELVIDDPNSAVLGGGQFFHLLLKHLKDHQISIARLKLSGLSWFSVPDVRTWHIVLTSFPSISSLFLDGVKCDELHFLELIRSFPTLNHLRHDENMIRAYESTRSLGVENVESRFASIEDISNRQQETELDFVHVGITTISDRIMLGLFMTRKSPVVLQHLKELIVRDHAKFVCDISFVRLLNMLLELTTSLFDLNLDNFSITQFLPPLNIPNLHWFHFTIRLNCAFQMDQAIFWENQLRMITDTVEIDVESIPIGALSPRDISAWTALDRAICRDEIQLEELFFKFCAPEDDGHKNLDEVYVTWWLENTVDVGLGLKCFRSNKQKRGEGVRRTVFNIYSPSRHKGVSSSAGGIRRSSCLLIQQLPEQNLNKTRQILNQTAILNSFDTPLAKLENSILPLYTSTQILNRRAGNIEKALLKIDELASNQEGIAADEALILRGPQPNQLDAYRDGLQRLNAAIAFKGSESSSLETEAQKGYTDMCDAWCRKCLEGRGKRVLDRADTIDPIAAGLEFGKWSESILDVAVEELNLLEDLSPLSNSQLAYGALMNPSPMLFTFPAQDKTMVRRGTDAQNEANEFKDGLQSLRNVCLRSFTEFLADVKMASMVKGGELGTALANFVVSALSEEKGKAATKERFTRFYDMFDEVIERYRGVVSVLDDDEEGRAELGEEVVKLIIPSLERSSGVYKTLSRRCRNAAAIYISIMSEWYHSAKHFLWLRVFLVLTRATYGGDNTPSSSARTRVLDSYYSHLRPVRGIYYDYFGRISASILPSPTANSPIWEVILTTPSIVMALTFGIQKDMIAFYWNPKRSGNVDKVTCWIKLDVSILEPPSI</sequence>
<evidence type="ECO:0000313" key="1">
    <source>
        <dbReference type="EMBL" id="KAG7443520.1"/>
    </source>
</evidence>
<accession>A0A9P7VND7</accession>
<name>A0A9P7VND7_9AGAR</name>